<keyword evidence="3" id="KW-1003">Cell membrane</keyword>
<proteinExistence type="predicted"/>
<evidence type="ECO:0000259" key="8">
    <source>
        <dbReference type="PROSITE" id="PS50850"/>
    </source>
</evidence>
<evidence type="ECO:0000256" key="6">
    <source>
        <dbReference type="ARBA" id="ARBA00023136"/>
    </source>
</evidence>
<name>A0ABW4JCC8_9BACL</name>
<keyword evidence="4 7" id="KW-0812">Transmembrane</keyword>
<keyword evidence="10" id="KW-1185">Reference proteome</keyword>
<evidence type="ECO:0000256" key="3">
    <source>
        <dbReference type="ARBA" id="ARBA00022475"/>
    </source>
</evidence>
<feature type="transmembrane region" description="Helical" evidence="7">
    <location>
        <begin position="261"/>
        <end position="291"/>
    </location>
</feature>
<feature type="transmembrane region" description="Helical" evidence="7">
    <location>
        <begin position="198"/>
        <end position="220"/>
    </location>
</feature>
<dbReference type="EMBL" id="JBHUCX010000004">
    <property type="protein sequence ID" value="MFD1673296.1"/>
    <property type="molecule type" value="Genomic_DNA"/>
</dbReference>
<evidence type="ECO:0000313" key="10">
    <source>
        <dbReference type="Proteomes" id="UP001597079"/>
    </source>
</evidence>
<feature type="transmembrane region" description="Helical" evidence="7">
    <location>
        <begin position="102"/>
        <end position="122"/>
    </location>
</feature>
<keyword evidence="5 7" id="KW-1133">Transmembrane helix</keyword>
<dbReference type="InterPro" id="IPR011701">
    <property type="entry name" value="MFS"/>
</dbReference>
<dbReference type="PANTHER" id="PTHR23517:SF3">
    <property type="entry name" value="INTEGRAL MEMBRANE TRANSPORT PROTEIN"/>
    <property type="match status" value="1"/>
</dbReference>
<gene>
    <name evidence="9" type="ORF">ACFSB2_00985</name>
</gene>
<dbReference type="InterPro" id="IPR050171">
    <property type="entry name" value="MFS_Transporters"/>
</dbReference>
<comment type="caution">
    <text evidence="9">The sequence shown here is derived from an EMBL/GenBank/DDBJ whole genome shotgun (WGS) entry which is preliminary data.</text>
</comment>
<feature type="transmembrane region" description="Helical" evidence="7">
    <location>
        <begin position="232"/>
        <end position="249"/>
    </location>
</feature>
<keyword evidence="2" id="KW-0813">Transport</keyword>
<dbReference type="InterPro" id="IPR036259">
    <property type="entry name" value="MFS_trans_sf"/>
</dbReference>
<evidence type="ECO:0000256" key="1">
    <source>
        <dbReference type="ARBA" id="ARBA00004651"/>
    </source>
</evidence>
<feature type="transmembrane region" description="Helical" evidence="7">
    <location>
        <begin position="160"/>
        <end position="177"/>
    </location>
</feature>
<comment type="subcellular location">
    <subcellularLocation>
        <location evidence="1">Cell membrane</location>
        <topology evidence="1">Multi-pass membrane protein</topology>
    </subcellularLocation>
</comment>
<dbReference type="SUPFAM" id="SSF103473">
    <property type="entry name" value="MFS general substrate transporter"/>
    <property type="match status" value="1"/>
</dbReference>
<dbReference type="Pfam" id="PF07690">
    <property type="entry name" value="MFS_1"/>
    <property type="match status" value="2"/>
</dbReference>
<protein>
    <submittedName>
        <fullName evidence="9">MFS transporter</fullName>
    </submittedName>
</protein>
<evidence type="ECO:0000256" key="4">
    <source>
        <dbReference type="ARBA" id="ARBA00022692"/>
    </source>
</evidence>
<accession>A0ABW4JCC8</accession>
<evidence type="ECO:0000313" key="9">
    <source>
        <dbReference type="EMBL" id="MFD1673296.1"/>
    </source>
</evidence>
<feature type="domain" description="Major facilitator superfamily (MFS) profile" evidence="8">
    <location>
        <begin position="4"/>
        <end position="373"/>
    </location>
</feature>
<feature type="transmembrane region" description="Helical" evidence="7">
    <location>
        <begin position="134"/>
        <end position="154"/>
    </location>
</feature>
<dbReference type="RefSeq" id="WP_377940659.1">
    <property type="nucleotide sequence ID" value="NZ_JBHUCX010000004.1"/>
</dbReference>
<dbReference type="InterPro" id="IPR020846">
    <property type="entry name" value="MFS_dom"/>
</dbReference>
<feature type="transmembrane region" description="Helical" evidence="7">
    <location>
        <begin position="40"/>
        <end position="62"/>
    </location>
</feature>
<sequence>MKKAIVFYFISEFFLSFGIGIVQYAQPFFYAAGHIGDEKIGYLFAANAFFGGCAALVAGPVADRIGASRMFKAGTLFIGLGDLGVASGHTFGVWLITSAIAGIGGSMLTSTENVVLSSLLVGRDRAHLISRFTAAYMFLIGAGIVCAGFMVAAFGLASTMWMGSLIALVAPVIRIFVKAPDARREKGTMWPSRPLLLMAGYAILFGIAGGLFNPFVTLILNEHYGATNRTTAIVYAVSIFMISLGAFLVRPLIERLRQQATLLLAFVFSVISTLLFVIATTTAAFVVLYFVVTVTTAVPPPIIDAMFLDFVHASAFSQMFGMRVFGIRLGNAIGSALGGGLLKRDAYNWVMCLAAIFFVMSYIYLRIVRRLLRNRAAAGDVIHGATSD</sequence>
<reference evidence="10" key="1">
    <citation type="journal article" date="2019" name="Int. J. Syst. Evol. Microbiol.">
        <title>The Global Catalogue of Microorganisms (GCM) 10K type strain sequencing project: providing services to taxonomists for standard genome sequencing and annotation.</title>
        <authorList>
            <consortium name="The Broad Institute Genomics Platform"/>
            <consortium name="The Broad Institute Genome Sequencing Center for Infectious Disease"/>
            <person name="Wu L."/>
            <person name="Ma J."/>
        </authorList>
    </citation>
    <scope>NUCLEOTIDE SEQUENCE [LARGE SCALE GENOMIC DNA]</scope>
    <source>
        <strain evidence="10">CGMCC 1.12286</strain>
    </source>
</reference>
<organism evidence="9 10">
    <name type="scientific">Alicyclobacillus fodiniaquatilis</name>
    <dbReference type="NCBI Taxonomy" id="1661150"/>
    <lineage>
        <taxon>Bacteria</taxon>
        <taxon>Bacillati</taxon>
        <taxon>Bacillota</taxon>
        <taxon>Bacilli</taxon>
        <taxon>Bacillales</taxon>
        <taxon>Alicyclobacillaceae</taxon>
        <taxon>Alicyclobacillus</taxon>
    </lineage>
</organism>
<feature type="transmembrane region" description="Helical" evidence="7">
    <location>
        <begin position="5"/>
        <end position="25"/>
    </location>
</feature>
<dbReference type="Proteomes" id="UP001597079">
    <property type="component" value="Unassembled WGS sequence"/>
</dbReference>
<dbReference type="Gene3D" id="1.20.1250.20">
    <property type="entry name" value="MFS general substrate transporter like domains"/>
    <property type="match status" value="2"/>
</dbReference>
<feature type="transmembrane region" description="Helical" evidence="7">
    <location>
        <begin position="346"/>
        <end position="365"/>
    </location>
</feature>
<feature type="transmembrane region" description="Helical" evidence="7">
    <location>
        <begin position="74"/>
        <end position="96"/>
    </location>
</feature>
<evidence type="ECO:0000256" key="2">
    <source>
        <dbReference type="ARBA" id="ARBA00022448"/>
    </source>
</evidence>
<evidence type="ECO:0000256" key="5">
    <source>
        <dbReference type="ARBA" id="ARBA00022989"/>
    </source>
</evidence>
<dbReference type="PROSITE" id="PS50850">
    <property type="entry name" value="MFS"/>
    <property type="match status" value="1"/>
</dbReference>
<dbReference type="PANTHER" id="PTHR23517">
    <property type="entry name" value="RESISTANCE PROTEIN MDTM, PUTATIVE-RELATED-RELATED"/>
    <property type="match status" value="1"/>
</dbReference>
<keyword evidence="6 7" id="KW-0472">Membrane</keyword>
<evidence type="ECO:0000256" key="7">
    <source>
        <dbReference type="SAM" id="Phobius"/>
    </source>
</evidence>